<dbReference type="InterPro" id="IPR015944">
    <property type="entry name" value="Gly-tRNA-synth_bsu"/>
</dbReference>
<keyword evidence="8" id="KW-0963">Cytoplasm</keyword>
<proteinExistence type="inferred from homology"/>
<gene>
    <name evidence="8" type="primary">glyS</name>
    <name evidence="10" type="ORF">HMPREF2086_00288</name>
</gene>
<evidence type="ECO:0000256" key="3">
    <source>
        <dbReference type="ARBA" id="ARBA00022741"/>
    </source>
</evidence>
<evidence type="ECO:0000313" key="10">
    <source>
        <dbReference type="EMBL" id="ETD24954.1"/>
    </source>
</evidence>
<comment type="subcellular location">
    <subcellularLocation>
        <location evidence="8">Cytoplasm</location>
    </subcellularLocation>
</comment>
<dbReference type="Proteomes" id="UP000018731">
    <property type="component" value="Unassembled WGS sequence"/>
</dbReference>
<evidence type="ECO:0000256" key="4">
    <source>
        <dbReference type="ARBA" id="ARBA00022840"/>
    </source>
</evidence>
<dbReference type="HOGENOM" id="CLU_007220_2_2_7"/>
<evidence type="ECO:0000256" key="9">
    <source>
        <dbReference type="SAM" id="Coils"/>
    </source>
</evidence>
<keyword evidence="5 8" id="KW-0648">Protein biosynthesis</keyword>
<dbReference type="EMBL" id="AZJI01000001">
    <property type="protein sequence ID" value="ETD24954.1"/>
    <property type="molecule type" value="Genomic_DNA"/>
</dbReference>
<dbReference type="RefSeq" id="WP_023926956.1">
    <property type="nucleotide sequence ID" value="NZ_KI669454.1"/>
</dbReference>
<evidence type="ECO:0000256" key="6">
    <source>
        <dbReference type="ARBA" id="ARBA00023146"/>
    </source>
</evidence>
<comment type="catalytic activity">
    <reaction evidence="7 8">
        <text>tRNA(Gly) + glycine + ATP = glycyl-tRNA(Gly) + AMP + diphosphate</text>
        <dbReference type="Rhea" id="RHEA:16013"/>
        <dbReference type="Rhea" id="RHEA-COMP:9664"/>
        <dbReference type="Rhea" id="RHEA-COMP:9683"/>
        <dbReference type="ChEBI" id="CHEBI:30616"/>
        <dbReference type="ChEBI" id="CHEBI:33019"/>
        <dbReference type="ChEBI" id="CHEBI:57305"/>
        <dbReference type="ChEBI" id="CHEBI:78442"/>
        <dbReference type="ChEBI" id="CHEBI:78522"/>
        <dbReference type="ChEBI" id="CHEBI:456215"/>
        <dbReference type="EC" id="6.1.1.14"/>
    </reaction>
</comment>
<dbReference type="GO" id="GO:0006426">
    <property type="term" value="P:glycyl-tRNA aminoacylation"/>
    <property type="evidence" value="ECO:0007669"/>
    <property type="project" value="UniProtKB-UniRule"/>
</dbReference>
<accession>V8CC87</accession>
<dbReference type="OrthoDB" id="9775440at2"/>
<keyword evidence="9" id="KW-0175">Coiled coil</keyword>
<keyword evidence="6 8" id="KW-0030">Aminoacyl-tRNA synthetase</keyword>
<dbReference type="EC" id="6.1.1.14" evidence="8"/>
<dbReference type="Pfam" id="PF02092">
    <property type="entry name" value="tRNA_synt_2f"/>
    <property type="match status" value="1"/>
</dbReference>
<evidence type="ECO:0000256" key="8">
    <source>
        <dbReference type="HAMAP-Rule" id="MF_00255"/>
    </source>
</evidence>
<dbReference type="AlphaFoldDB" id="V8CC87"/>
<dbReference type="PANTHER" id="PTHR30075:SF2">
    <property type="entry name" value="GLYCINE--TRNA LIGASE, CHLOROPLASTIC_MITOCHONDRIAL 2"/>
    <property type="match status" value="1"/>
</dbReference>
<evidence type="ECO:0000256" key="5">
    <source>
        <dbReference type="ARBA" id="ARBA00022917"/>
    </source>
</evidence>
<keyword evidence="3 8" id="KW-0547">Nucleotide-binding</keyword>
<dbReference type="GO" id="GO:0004820">
    <property type="term" value="F:glycine-tRNA ligase activity"/>
    <property type="evidence" value="ECO:0007669"/>
    <property type="project" value="UniProtKB-UniRule"/>
</dbReference>
<keyword evidence="2 8" id="KW-0436">Ligase</keyword>
<reference evidence="10 11" key="1">
    <citation type="journal article" date="2014" name="Genome Announc.">
        <title>Draft genome sequences of six enterohepatic helicobacter species isolated from humans and one from rhesus macaques.</title>
        <authorList>
            <person name="Shen Z."/>
            <person name="Sheh A."/>
            <person name="Young S.K."/>
            <person name="Abouelliel A."/>
            <person name="Ward D.V."/>
            <person name="Earl A.M."/>
            <person name="Fox J.G."/>
        </authorList>
    </citation>
    <scope>NUCLEOTIDE SEQUENCE [LARGE SCALE GENOMIC DNA]</scope>
    <source>
        <strain evidence="10 11">MIT 99-5501</strain>
    </source>
</reference>
<dbReference type="HAMAP" id="MF_00255">
    <property type="entry name" value="Gly_tRNA_synth_beta"/>
    <property type="match status" value="1"/>
</dbReference>
<sequence length="708" mass="79488">MTSTTDTKELLIEILTEELPALPFLKEWQNIPSKWNAKLAEFGLKAQCEIHFTPRRIAIFSRDFPIRSADEIKEFFGPPVSIAYTNGELSNAGISFLKKADIQKNQIQTTTKDGKEVLYANRVIAGVESKKILPKIVLGFLASLNFGKTMRWGDSKVNGGASFIRPIHNIMILLGGERINPLESSDFSECQTHYGVAYLAATKVHRDKGFEWVEIKGLSHYLEVLESGGVILDERERERRILAQIDEIEAREGIEVKRDDDLLGEVVAITEFPTALLGSFEERFLALPQEVIQTSARENQRYFVAHKKAQKLQLCNHFVFVANSLSKECVPIIKGNEKVLRARLSDAEFFYQNDLKKHFSKEGSENPLGNIAFVDGLGSMLDKTHREQAIGAFLCKHYGLSEVDSHNVDEALRLSKVDLLSEMVGEFPELQGIMGGYYALELDSSISKAIKEQYLPKDLAMPSSEISAVVAMSGKLDSLFSLFSIGKIPSGSKDPFALRRAANGVLKIALSDVFGNSDFSLDVAFLDEIAKSVKNSGGYKEFDLSLLQDFFMERLESIFEKDISTQVFRSVLKSENKQVQAMRENAKALQELLKRDDREELIAVFKRVANITKDMDSTQANFDSTLFSEKAEKGLYSAFEAICKQKDTYKNPKDFLEALFSLKSPLEEFFASVLVNDENPQIRANRKALIFAIYSAFKQVGDLKELAI</sequence>
<dbReference type="GO" id="GO:0005524">
    <property type="term" value="F:ATP binding"/>
    <property type="evidence" value="ECO:0007669"/>
    <property type="project" value="UniProtKB-UniRule"/>
</dbReference>
<evidence type="ECO:0000256" key="7">
    <source>
        <dbReference type="ARBA" id="ARBA00047937"/>
    </source>
</evidence>
<dbReference type="PRINTS" id="PR01045">
    <property type="entry name" value="TRNASYNTHGB"/>
</dbReference>
<comment type="subunit">
    <text evidence="8">Tetramer of two alpha and two beta subunits.</text>
</comment>
<evidence type="ECO:0000256" key="2">
    <source>
        <dbReference type="ARBA" id="ARBA00022598"/>
    </source>
</evidence>
<evidence type="ECO:0000256" key="1">
    <source>
        <dbReference type="ARBA" id="ARBA00008226"/>
    </source>
</evidence>
<comment type="similarity">
    <text evidence="1 8">Belongs to the class-II aminoacyl-tRNA synthetase family.</text>
</comment>
<keyword evidence="4 8" id="KW-0067">ATP-binding</keyword>
<evidence type="ECO:0000313" key="11">
    <source>
        <dbReference type="Proteomes" id="UP000018731"/>
    </source>
</evidence>
<name>V8CC87_9HELI</name>
<dbReference type="PATRIC" id="fig|1357400.3.peg.399"/>
<dbReference type="NCBIfam" id="TIGR00211">
    <property type="entry name" value="glyS"/>
    <property type="match status" value="1"/>
</dbReference>
<feature type="coiled-coil region" evidence="9">
    <location>
        <begin position="572"/>
        <end position="599"/>
    </location>
</feature>
<dbReference type="GO" id="GO:0005829">
    <property type="term" value="C:cytosol"/>
    <property type="evidence" value="ECO:0007669"/>
    <property type="project" value="TreeGrafter"/>
</dbReference>
<keyword evidence="11" id="KW-1185">Reference proteome</keyword>
<dbReference type="PANTHER" id="PTHR30075">
    <property type="entry name" value="GLYCYL-TRNA SYNTHETASE"/>
    <property type="match status" value="1"/>
</dbReference>
<protein>
    <recommendedName>
        <fullName evidence="8">Glycine--tRNA ligase beta subunit</fullName>
        <ecNumber evidence="8">6.1.1.14</ecNumber>
    </recommendedName>
    <alternativeName>
        <fullName evidence="8">Glycyl-tRNA synthetase beta subunit</fullName>
        <shortName evidence="8">GlyRS</shortName>
    </alternativeName>
</protein>
<comment type="caution">
    <text evidence="10">The sequence shown here is derived from an EMBL/GenBank/DDBJ whole genome shotgun (WGS) entry which is preliminary data.</text>
</comment>
<dbReference type="PROSITE" id="PS50861">
    <property type="entry name" value="AA_TRNA_LIGASE_II_GLYAB"/>
    <property type="match status" value="1"/>
</dbReference>
<dbReference type="STRING" id="1357400.HMPREF2086_00288"/>
<dbReference type="InterPro" id="IPR006194">
    <property type="entry name" value="Gly-tRNA-synth_heterodimer"/>
</dbReference>
<dbReference type="eggNOG" id="COG0751">
    <property type="taxonomic scope" value="Bacteria"/>
</dbReference>
<organism evidence="10 11">
    <name type="scientific">Helicobacter macacae MIT 99-5501</name>
    <dbReference type="NCBI Taxonomy" id="1357400"/>
    <lineage>
        <taxon>Bacteria</taxon>
        <taxon>Pseudomonadati</taxon>
        <taxon>Campylobacterota</taxon>
        <taxon>Epsilonproteobacteria</taxon>
        <taxon>Campylobacterales</taxon>
        <taxon>Helicobacteraceae</taxon>
        <taxon>Helicobacter</taxon>
    </lineage>
</organism>